<dbReference type="RefSeq" id="WP_124330305.1">
    <property type="nucleotide sequence ID" value="NZ_BEXT01000001.1"/>
</dbReference>
<name>A0A401G1X4_9BACT</name>
<dbReference type="GO" id="GO:0005975">
    <property type="term" value="P:carbohydrate metabolic process"/>
    <property type="evidence" value="ECO:0007669"/>
    <property type="project" value="InterPro"/>
</dbReference>
<reference evidence="2" key="1">
    <citation type="submission" date="2017-11" db="EMBL/GenBank/DDBJ databases">
        <authorList>
            <person name="Watanabe M."/>
            <person name="Kojima H."/>
        </authorList>
    </citation>
    <scope>NUCLEOTIDE SEQUENCE [LARGE SCALE GENOMIC DNA]</scope>
    <source>
        <strain evidence="2">Tokyo 01</strain>
    </source>
</reference>
<gene>
    <name evidence="1" type="ORF">DENIS_4201</name>
</gene>
<proteinExistence type="predicted"/>
<dbReference type="InterPro" id="IPR011330">
    <property type="entry name" value="Glyco_hydro/deAcase_b/a-brl"/>
</dbReference>
<dbReference type="AlphaFoldDB" id="A0A401G1X4"/>
<comment type="caution">
    <text evidence="1">The sequence shown here is derived from an EMBL/GenBank/DDBJ whole genome shotgun (WGS) entry which is preliminary data.</text>
</comment>
<evidence type="ECO:0000313" key="1">
    <source>
        <dbReference type="EMBL" id="GBC63207.1"/>
    </source>
</evidence>
<reference evidence="2" key="2">
    <citation type="submission" date="2019-01" db="EMBL/GenBank/DDBJ databases">
        <title>Genome sequence of Desulfonema ishimotonii strain Tokyo 01.</title>
        <authorList>
            <person name="Fukui M."/>
        </authorList>
    </citation>
    <scope>NUCLEOTIDE SEQUENCE [LARGE SCALE GENOMIC DNA]</scope>
    <source>
        <strain evidence="2">Tokyo 01</strain>
    </source>
</reference>
<dbReference type="Proteomes" id="UP000288096">
    <property type="component" value="Unassembled WGS sequence"/>
</dbReference>
<dbReference type="OrthoDB" id="5417728at2"/>
<dbReference type="EMBL" id="BEXT01000001">
    <property type="protein sequence ID" value="GBC63207.1"/>
    <property type="molecule type" value="Genomic_DNA"/>
</dbReference>
<accession>A0A401G1X4</accession>
<dbReference type="Gene3D" id="3.20.20.370">
    <property type="entry name" value="Glycoside hydrolase/deacetylase"/>
    <property type="match status" value="1"/>
</dbReference>
<keyword evidence="2" id="KW-1185">Reference proteome</keyword>
<organism evidence="1 2">
    <name type="scientific">Desulfonema ishimotonii</name>
    <dbReference type="NCBI Taxonomy" id="45657"/>
    <lineage>
        <taxon>Bacteria</taxon>
        <taxon>Pseudomonadati</taxon>
        <taxon>Thermodesulfobacteriota</taxon>
        <taxon>Desulfobacteria</taxon>
        <taxon>Desulfobacterales</taxon>
        <taxon>Desulfococcaceae</taxon>
        <taxon>Desulfonema</taxon>
    </lineage>
</organism>
<dbReference type="CDD" id="cd10928">
    <property type="entry name" value="CE4_u4"/>
    <property type="match status" value="1"/>
</dbReference>
<sequence>MKYPVSALWHDCPANIPAKLERCLRDAAERHTGPEPITVFFRADDVGVPGKQYARLMEIFLRNRVPLSLAVVPVWLTSARWEALQEIGREAPSLWCWHQHGWRHVNHETGGKNQEFGPGRDEETIGRDLERGKVRLETLMGKTFYPGFTPPWNRCGEAALRQLARLGFHALSRSRNAKPAPPEGLPDFQVNADLHTRKEMTPAEGWERLFEELARAVAGGCCGVMIHHQRMNETAFGFLDTFLQILTRLRDVRPVHLKDLAEAAHPPSIRKSSSP</sequence>
<dbReference type="InterPro" id="IPR049591">
    <property type="entry name" value="CE4_u4-like"/>
</dbReference>
<protein>
    <submittedName>
        <fullName evidence="1">DUF2334 domain-containing protein</fullName>
    </submittedName>
</protein>
<dbReference type="SUPFAM" id="SSF88713">
    <property type="entry name" value="Glycoside hydrolase/deacetylase"/>
    <property type="match status" value="1"/>
</dbReference>
<evidence type="ECO:0000313" key="2">
    <source>
        <dbReference type="Proteomes" id="UP000288096"/>
    </source>
</evidence>